<dbReference type="CDD" id="cd18795">
    <property type="entry name" value="SF2_C_Ski2"/>
    <property type="match status" value="1"/>
</dbReference>
<dbReference type="Gene3D" id="1.10.3380.30">
    <property type="match status" value="1"/>
</dbReference>
<proteinExistence type="predicted"/>
<keyword evidence="2" id="KW-0378">Hydrolase</keyword>
<dbReference type="Pfam" id="PF08148">
    <property type="entry name" value="DSHCT"/>
    <property type="match status" value="1"/>
</dbReference>
<evidence type="ECO:0000256" key="2">
    <source>
        <dbReference type="ARBA" id="ARBA00022801"/>
    </source>
</evidence>
<reference evidence="8 9" key="1">
    <citation type="submission" date="2017-09" db="EMBL/GenBank/DDBJ databases">
        <title>Depth-based differentiation of microbial function through sediment-hosted aquifers and enrichment of novel symbionts in the deep terrestrial subsurface.</title>
        <authorList>
            <person name="Probst A.J."/>
            <person name="Ladd B."/>
            <person name="Jarett J.K."/>
            <person name="Geller-Mcgrath D.E."/>
            <person name="Sieber C.M."/>
            <person name="Emerson J.B."/>
            <person name="Anantharaman K."/>
            <person name="Thomas B.C."/>
            <person name="Malmstrom R."/>
            <person name="Stieglmeier M."/>
            <person name="Klingl A."/>
            <person name="Woyke T."/>
            <person name="Ryan C.M."/>
            <person name="Banfield J.F."/>
        </authorList>
    </citation>
    <scope>NUCLEOTIDE SEQUENCE [LARGE SCALE GENOMIC DNA]</scope>
    <source>
        <strain evidence="8">CG17_big_fil_post_rev_8_21_14_2_50_48_46</strain>
    </source>
</reference>
<dbReference type="SMART" id="SM00490">
    <property type="entry name" value="HELICc"/>
    <property type="match status" value="1"/>
</dbReference>
<evidence type="ECO:0008006" key="10">
    <source>
        <dbReference type="Google" id="ProtNLM"/>
    </source>
</evidence>
<evidence type="ECO:0000256" key="1">
    <source>
        <dbReference type="ARBA" id="ARBA00022741"/>
    </source>
</evidence>
<evidence type="ECO:0000313" key="8">
    <source>
        <dbReference type="EMBL" id="PIW15884.1"/>
    </source>
</evidence>
<sequence length="718" mass="82121">MTDKDIINRFKASYAFDLDPFQIEAAQHLLDGRSVLVTAPTGSGKTIVAEFAIFDALDRRLQVIYTTPLKALSNQKYRDLLEVYPEERVGLVTGDLSINPGADVVVMTTEILRNILYQNPQRLDSVLYIVVDECHYMNDVDRGTVWEEIIIHAPSHVLLVALSATIANADELSNWISSIHNPMRVVEHLERSVPLTHFYYAEDKLIPVLNSKGEINAKLERLAAKQKQLKQEINKNRRKGIKKAVMPVISDAQVGRELGKQQMLPAIYFIFSRRNCDEALNTCLDEKMALTSPEEKQWVEIEIKKLLDEHPSLKETGSSTENLLLALPYGIAAHHAGLVPVLRHLVELLFQRNLVKLVFATETLAAGINMPARTTVISSLSKRTDVGHRGLTVNEFTQMTGRAGRRGKDKEGYCVILNSLHQSPYQACELIEGDFDPIDSHFSLSYNMVLNLLRHGERKEVRKILQRSFGQYLSNKEAINLSLQLEKKKQTLEQIKPTAETKSYVRHLRSQIRSIQKQMKVQQEIYLREFDALTRVLQYFGRLKPNSSQRWELTSLGEMTSHIRAQNDLLISLVLENLEIEVLTPVDLAVILSTLVYEPRRYMKHDLTPCSRTAKKVFKDLLYIADDLRYIQEVENIHLPITVEFDFAPLVALWANGSRWSSLFKFTEMTDGDVVRSMRQLIDLLRQLETVPHMPPEFHAKIREALPLVDRDLIKLIY</sequence>
<organism evidence="8 9">
    <name type="scientific">bacterium (Candidatus Blackallbacteria) CG17_big_fil_post_rev_8_21_14_2_50_48_46</name>
    <dbReference type="NCBI Taxonomy" id="2014261"/>
    <lineage>
        <taxon>Bacteria</taxon>
        <taxon>Candidatus Blackallbacteria</taxon>
    </lineage>
</organism>
<dbReference type="InterPro" id="IPR050699">
    <property type="entry name" value="RNA-DNA_Helicase"/>
</dbReference>
<evidence type="ECO:0000259" key="7">
    <source>
        <dbReference type="PROSITE" id="PS51194"/>
    </source>
</evidence>
<protein>
    <recommendedName>
        <fullName evidence="10">DEAD/DEAH box helicase</fullName>
    </recommendedName>
</protein>
<keyword evidence="1" id="KW-0547">Nucleotide-binding</keyword>
<evidence type="ECO:0000256" key="4">
    <source>
        <dbReference type="ARBA" id="ARBA00022840"/>
    </source>
</evidence>
<dbReference type="PANTHER" id="PTHR12131:SF1">
    <property type="entry name" value="ATP-DEPENDENT RNA HELICASE SUPV3L1, MITOCHONDRIAL-RELATED"/>
    <property type="match status" value="1"/>
</dbReference>
<dbReference type="GO" id="GO:0003676">
    <property type="term" value="F:nucleic acid binding"/>
    <property type="evidence" value="ECO:0007669"/>
    <property type="project" value="InterPro"/>
</dbReference>
<dbReference type="GO" id="GO:0004386">
    <property type="term" value="F:helicase activity"/>
    <property type="evidence" value="ECO:0007669"/>
    <property type="project" value="UniProtKB-KW"/>
</dbReference>
<dbReference type="InterPro" id="IPR027417">
    <property type="entry name" value="P-loop_NTPase"/>
</dbReference>
<feature type="domain" description="Helicase ATP-binding" evidence="6">
    <location>
        <begin position="26"/>
        <end position="184"/>
    </location>
</feature>
<dbReference type="GO" id="GO:0005524">
    <property type="term" value="F:ATP binding"/>
    <property type="evidence" value="ECO:0007669"/>
    <property type="project" value="UniProtKB-KW"/>
</dbReference>
<feature type="domain" description="Helicase C-terminal" evidence="7">
    <location>
        <begin position="275"/>
        <end position="446"/>
    </location>
</feature>
<dbReference type="PROSITE" id="PS51192">
    <property type="entry name" value="HELICASE_ATP_BIND_1"/>
    <property type="match status" value="1"/>
</dbReference>
<accession>A0A2M7G276</accession>
<name>A0A2M7G276_9BACT</name>
<dbReference type="SMART" id="SM01142">
    <property type="entry name" value="DSHCT"/>
    <property type="match status" value="1"/>
</dbReference>
<keyword evidence="4" id="KW-0067">ATP-binding</keyword>
<evidence type="ECO:0000256" key="5">
    <source>
        <dbReference type="SAM" id="Coils"/>
    </source>
</evidence>
<dbReference type="InterPro" id="IPR011545">
    <property type="entry name" value="DEAD/DEAH_box_helicase_dom"/>
</dbReference>
<dbReference type="PROSITE" id="PS51194">
    <property type="entry name" value="HELICASE_CTER"/>
    <property type="match status" value="1"/>
</dbReference>
<dbReference type="InterPro" id="IPR014001">
    <property type="entry name" value="Helicase_ATP-bd"/>
</dbReference>
<dbReference type="SUPFAM" id="SSF52540">
    <property type="entry name" value="P-loop containing nucleoside triphosphate hydrolases"/>
    <property type="match status" value="1"/>
</dbReference>
<dbReference type="Proteomes" id="UP000231019">
    <property type="component" value="Unassembled WGS sequence"/>
</dbReference>
<dbReference type="AlphaFoldDB" id="A0A2M7G276"/>
<dbReference type="InterPro" id="IPR001650">
    <property type="entry name" value="Helicase_C-like"/>
</dbReference>
<dbReference type="PANTHER" id="PTHR12131">
    <property type="entry name" value="ATP-DEPENDENT RNA AND DNA HELICASE"/>
    <property type="match status" value="1"/>
</dbReference>
<dbReference type="GO" id="GO:0070478">
    <property type="term" value="P:nuclear-transcribed mRNA catabolic process, 3'-5' exonucleolytic nonsense-mediated decay"/>
    <property type="evidence" value="ECO:0007669"/>
    <property type="project" value="TreeGrafter"/>
</dbReference>
<dbReference type="SMART" id="SM00487">
    <property type="entry name" value="DEXDc"/>
    <property type="match status" value="1"/>
</dbReference>
<feature type="coiled-coil region" evidence="5">
    <location>
        <begin position="212"/>
        <end position="239"/>
    </location>
</feature>
<comment type="caution">
    <text evidence="8">The sequence shown here is derived from an EMBL/GenBank/DDBJ whole genome shotgun (WGS) entry which is preliminary data.</text>
</comment>
<evidence type="ECO:0000259" key="6">
    <source>
        <dbReference type="PROSITE" id="PS51192"/>
    </source>
</evidence>
<evidence type="ECO:0000256" key="3">
    <source>
        <dbReference type="ARBA" id="ARBA00022806"/>
    </source>
</evidence>
<dbReference type="Pfam" id="PF00271">
    <property type="entry name" value="Helicase_C"/>
    <property type="match status" value="1"/>
</dbReference>
<dbReference type="Pfam" id="PF00270">
    <property type="entry name" value="DEAD"/>
    <property type="match status" value="1"/>
</dbReference>
<dbReference type="Gene3D" id="3.40.50.300">
    <property type="entry name" value="P-loop containing nucleotide triphosphate hydrolases"/>
    <property type="match status" value="2"/>
</dbReference>
<keyword evidence="5" id="KW-0175">Coiled coil</keyword>
<dbReference type="GO" id="GO:0055087">
    <property type="term" value="C:Ski complex"/>
    <property type="evidence" value="ECO:0007669"/>
    <property type="project" value="TreeGrafter"/>
</dbReference>
<keyword evidence="3" id="KW-0347">Helicase</keyword>
<gene>
    <name evidence="8" type="ORF">COW36_15555</name>
</gene>
<dbReference type="EMBL" id="PFFQ01000042">
    <property type="protein sequence ID" value="PIW15884.1"/>
    <property type="molecule type" value="Genomic_DNA"/>
</dbReference>
<evidence type="ECO:0000313" key="9">
    <source>
        <dbReference type="Proteomes" id="UP000231019"/>
    </source>
</evidence>
<dbReference type="InterPro" id="IPR012961">
    <property type="entry name" value="Ski2/MTR4_C"/>
</dbReference>
<dbReference type="GO" id="GO:0016787">
    <property type="term" value="F:hydrolase activity"/>
    <property type="evidence" value="ECO:0007669"/>
    <property type="project" value="UniProtKB-KW"/>
</dbReference>